<dbReference type="AlphaFoldDB" id="A0A916Y6M1"/>
<feature type="region of interest" description="Disordered" evidence="1">
    <location>
        <begin position="223"/>
        <end position="254"/>
    </location>
</feature>
<reference evidence="3 4" key="1">
    <citation type="journal article" date="2014" name="Int. J. Syst. Evol. Microbiol.">
        <title>Complete genome sequence of Corynebacterium casei LMG S-19264T (=DSM 44701T), isolated from a smear-ripened cheese.</title>
        <authorList>
            <consortium name="US DOE Joint Genome Institute (JGI-PGF)"/>
            <person name="Walter F."/>
            <person name="Albersmeier A."/>
            <person name="Kalinowski J."/>
            <person name="Ruckert C."/>
        </authorList>
    </citation>
    <scope>NUCLEOTIDE SEQUENCE [LARGE SCALE GENOMIC DNA]</scope>
    <source>
        <strain evidence="3 4">CGMCC 1.15358</strain>
    </source>
</reference>
<organism evidence="3 4">
    <name type="scientific">Croceicoccus pelagius</name>
    <dbReference type="NCBI Taxonomy" id="1703341"/>
    <lineage>
        <taxon>Bacteria</taxon>
        <taxon>Pseudomonadati</taxon>
        <taxon>Pseudomonadota</taxon>
        <taxon>Alphaproteobacteria</taxon>
        <taxon>Sphingomonadales</taxon>
        <taxon>Erythrobacteraceae</taxon>
        <taxon>Croceicoccus</taxon>
    </lineage>
</organism>
<dbReference type="Gene3D" id="3.30.530.20">
    <property type="match status" value="1"/>
</dbReference>
<evidence type="ECO:0000256" key="1">
    <source>
        <dbReference type="SAM" id="MobiDB-lite"/>
    </source>
</evidence>
<comment type="caution">
    <text evidence="3">The sequence shown here is derived from an EMBL/GenBank/DDBJ whole genome shotgun (WGS) entry which is preliminary data.</text>
</comment>
<feature type="chain" id="PRO_5037318149" description="Polyketide cyclase / dehydrase and lipid transport" evidence="2">
    <location>
        <begin position="24"/>
        <end position="254"/>
    </location>
</feature>
<evidence type="ECO:0000313" key="3">
    <source>
        <dbReference type="EMBL" id="GGD32170.1"/>
    </source>
</evidence>
<name>A0A916Y6M1_9SPHN</name>
<protein>
    <recommendedName>
        <fullName evidence="5">Polyketide cyclase / dehydrase and lipid transport</fullName>
    </recommendedName>
</protein>
<evidence type="ECO:0000256" key="2">
    <source>
        <dbReference type="SAM" id="SignalP"/>
    </source>
</evidence>
<keyword evidence="4" id="KW-1185">Reference proteome</keyword>
<accession>A0A916Y6M1</accession>
<dbReference type="InterPro" id="IPR023393">
    <property type="entry name" value="START-like_dom_sf"/>
</dbReference>
<dbReference type="SUPFAM" id="SSF55961">
    <property type="entry name" value="Bet v1-like"/>
    <property type="match status" value="1"/>
</dbReference>
<evidence type="ECO:0008006" key="5">
    <source>
        <dbReference type="Google" id="ProtNLM"/>
    </source>
</evidence>
<dbReference type="EMBL" id="BMIO01000001">
    <property type="protein sequence ID" value="GGD32170.1"/>
    <property type="molecule type" value="Genomic_DNA"/>
</dbReference>
<keyword evidence="2" id="KW-0732">Signal</keyword>
<dbReference type="Proteomes" id="UP000598997">
    <property type="component" value="Unassembled WGS sequence"/>
</dbReference>
<evidence type="ECO:0000313" key="4">
    <source>
        <dbReference type="Proteomes" id="UP000598997"/>
    </source>
</evidence>
<sequence length="254" mass="26601">MHMRSTVLAAASALAALASPAHAAMEKIGDDGFVTRHTEVVAAEPMAVWAELIQPANWWNGAHSFSGDAENLTLEPRAGGCFCEMLPVSARRAQPGSVRHMEVVFVDPGAAMRLSGALGPLQSEAVDGVLTITMKQVDGGTRILFEYVVGGTMRFPVDQIGPAVDRVIGEQLSRLADKIGRSDSGSAPQAIELPPSVPAEAEAEEVAMEQAADEAAAAEAGFGADFLSDLDAEPAPPEELPPVNDGELGEFDTR</sequence>
<gene>
    <name evidence="3" type="ORF">GCM10010989_02740</name>
</gene>
<proteinExistence type="predicted"/>
<feature type="signal peptide" evidence="2">
    <location>
        <begin position="1"/>
        <end position="23"/>
    </location>
</feature>